<dbReference type="EMBL" id="FMZA01000007">
    <property type="protein sequence ID" value="SDC41441.1"/>
    <property type="molecule type" value="Genomic_DNA"/>
</dbReference>
<dbReference type="CDD" id="cd03416">
    <property type="entry name" value="CbiX_SirB_N"/>
    <property type="match status" value="1"/>
</dbReference>
<keyword evidence="1" id="KW-0479">Metal-binding</keyword>
<accession>A0A1G6LE00</accession>
<dbReference type="PANTHER" id="PTHR33542:SF3">
    <property type="entry name" value="SIROHYDROCHLORIN FERROCHELATASE, CHLOROPLASTIC"/>
    <property type="match status" value="1"/>
</dbReference>
<gene>
    <name evidence="3" type="ORF">SAMN04488112_107186</name>
</gene>
<dbReference type="InterPro" id="IPR002762">
    <property type="entry name" value="CbiX-like"/>
</dbReference>
<keyword evidence="2" id="KW-0456">Lyase</keyword>
<dbReference type="Pfam" id="PF01903">
    <property type="entry name" value="CbiX"/>
    <property type="match status" value="2"/>
</dbReference>
<organism evidence="3 4">
    <name type="scientific">Melghirimyces thermohalophilus</name>
    <dbReference type="NCBI Taxonomy" id="1236220"/>
    <lineage>
        <taxon>Bacteria</taxon>
        <taxon>Bacillati</taxon>
        <taxon>Bacillota</taxon>
        <taxon>Bacilli</taxon>
        <taxon>Bacillales</taxon>
        <taxon>Thermoactinomycetaceae</taxon>
        <taxon>Melghirimyces</taxon>
    </lineage>
</organism>
<dbReference type="RefSeq" id="WP_091568229.1">
    <property type="nucleotide sequence ID" value="NZ_FMZA01000007.1"/>
</dbReference>
<dbReference type="PANTHER" id="PTHR33542">
    <property type="entry name" value="SIROHYDROCHLORIN FERROCHELATASE, CHLOROPLASTIC"/>
    <property type="match status" value="1"/>
</dbReference>
<dbReference type="GO" id="GO:0046872">
    <property type="term" value="F:metal ion binding"/>
    <property type="evidence" value="ECO:0007669"/>
    <property type="project" value="UniProtKB-KW"/>
</dbReference>
<protein>
    <submittedName>
        <fullName evidence="3">Sirohydrochlorin ferrochelatase</fullName>
    </submittedName>
</protein>
<dbReference type="OrthoDB" id="1489951at2"/>
<dbReference type="Proteomes" id="UP000199387">
    <property type="component" value="Unassembled WGS sequence"/>
</dbReference>
<evidence type="ECO:0000256" key="2">
    <source>
        <dbReference type="ARBA" id="ARBA00023239"/>
    </source>
</evidence>
<dbReference type="AlphaFoldDB" id="A0A1G6LE00"/>
<evidence type="ECO:0000313" key="4">
    <source>
        <dbReference type="Proteomes" id="UP000199387"/>
    </source>
</evidence>
<dbReference type="GO" id="GO:0016829">
    <property type="term" value="F:lyase activity"/>
    <property type="evidence" value="ECO:0007669"/>
    <property type="project" value="UniProtKB-KW"/>
</dbReference>
<evidence type="ECO:0000313" key="3">
    <source>
        <dbReference type="EMBL" id="SDC41441.1"/>
    </source>
</evidence>
<dbReference type="InterPro" id="IPR050963">
    <property type="entry name" value="Sirohydro_Cobaltochel/CbiX"/>
</dbReference>
<dbReference type="Gene3D" id="3.40.50.1400">
    <property type="match status" value="2"/>
</dbReference>
<keyword evidence="4" id="KW-1185">Reference proteome</keyword>
<dbReference type="SUPFAM" id="SSF53800">
    <property type="entry name" value="Chelatase"/>
    <property type="match status" value="1"/>
</dbReference>
<dbReference type="STRING" id="1236220.SAMN04488112_107186"/>
<evidence type="ECO:0000256" key="1">
    <source>
        <dbReference type="ARBA" id="ARBA00022723"/>
    </source>
</evidence>
<proteinExistence type="predicted"/>
<sequence length="251" mass="28171">MATTDVTGVLVIAHGSRNPTWNQLVEEAVKRVETDLPITVGYLELVEGRLIPDGVQWLEAQGVNRILAVPLFVSSGSTHLEEIQYALGVKSRSRVETHLSPIRPQAEIVWCPAMDAHPLILRLLKERVCKLSHSPGEESLLLVAHGSGQSGFQAVWDRGLRQLTDGLQKRFGFPEVEVAMLQLGNLREKAKVLCRGRRLLILPVFLSRGYFTDVVIPTELEGIPCAYQEETYLPHPLVSRWIEETVNRWAR</sequence>
<reference evidence="3 4" key="1">
    <citation type="submission" date="2016-10" db="EMBL/GenBank/DDBJ databases">
        <authorList>
            <person name="de Groot N.N."/>
        </authorList>
    </citation>
    <scope>NUCLEOTIDE SEQUENCE [LARGE SCALE GENOMIC DNA]</scope>
    <source>
        <strain evidence="3 4">DSM 45514</strain>
    </source>
</reference>
<name>A0A1G6LE00_9BACL</name>